<reference evidence="6 7" key="1">
    <citation type="submission" date="2019-02" db="EMBL/GenBank/DDBJ databases">
        <title>Deep-cultivation of Planctomycetes and their phenomic and genomic characterization uncovers novel biology.</title>
        <authorList>
            <person name="Wiegand S."/>
            <person name="Jogler M."/>
            <person name="Boedeker C."/>
            <person name="Pinto D."/>
            <person name="Vollmers J."/>
            <person name="Rivas-Marin E."/>
            <person name="Kohn T."/>
            <person name="Peeters S.H."/>
            <person name="Heuer A."/>
            <person name="Rast P."/>
            <person name="Oberbeckmann S."/>
            <person name="Bunk B."/>
            <person name="Jeske O."/>
            <person name="Meyerdierks A."/>
            <person name="Storesund J.E."/>
            <person name="Kallscheuer N."/>
            <person name="Luecker S."/>
            <person name="Lage O.M."/>
            <person name="Pohl T."/>
            <person name="Merkel B.J."/>
            <person name="Hornburger P."/>
            <person name="Mueller R.-W."/>
            <person name="Bruemmer F."/>
            <person name="Labrenz M."/>
            <person name="Spormann A.M."/>
            <person name="Op Den Camp H."/>
            <person name="Overmann J."/>
            <person name="Amann R."/>
            <person name="Jetten M.S.M."/>
            <person name="Mascher T."/>
            <person name="Medema M.H."/>
            <person name="Devos D.P."/>
            <person name="Kaster A.-K."/>
            <person name="Ovreas L."/>
            <person name="Rohde M."/>
            <person name="Galperin M.Y."/>
            <person name="Jogler C."/>
        </authorList>
    </citation>
    <scope>NUCLEOTIDE SEQUENCE [LARGE SCALE GENOMIC DNA]</scope>
    <source>
        <strain evidence="6 7">Pan54</strain>
    </source>
</reference>
<evidence type="ECO:0000256" key="2">
    <source>
        <dbReference type="ARBA" id="ARBA00022840"/>
    </source>
</evidence>
<gene>
    <name evidence="6" type="primary">ftsH3_2</name>
    <name evidence="6" type="ORF">Pan54_09580</name>
</gene>
<sequence>MPKELKLLIQVGHPLIFIESSDEIRALKLISQVSEELTRSNLCWSMTEGLTRIPDYVKDNRELIRPDQVLPPGKAQDVLQHLIKNPQKGIYVFKDLGPHCKDALVHRLMRDLMQIASKEKMTLIMLDALAVPDEIKRFAFRYEIGWPSVQELEDVVRETYQKIREESYVEVNSNLRRRDMDQLVQSLRGLSCCQASRVVASVIYDDHHLDGADLPRIIEGKRQLLSSTGCLESIAADFSPDDIGGLTNLKTWLAQRRDGFSPKAVEDGLESPRGVLMLGIPGCGKSLCAKVVAADWGMPLLRLDPGVLYQKFIGESESQLRQALRQAEAMAPVVLWIDEIEKAFASASASSADGGLSKRMFGSLLSWMQDHRHPIFLVATANDISALPPELMRKGRFDEVFFVDLPDKEARKHVLKIHLKRRKMNPKGFDLDQLADHCEEFSGSELEQVVISAKFAAHQENTPLADKHLIQEMQNTRPLAMLSAEKVRHLRQWAVDRCVSAD</sequence>
<protein>
    <recommendedName>
        <fullName evidence="4">Uncharacterized AAA domain-containing protein ycf46</fullName>
    </recommendedName>
</protein>
<keyword evidence="6" id="KW-0645">Protease</keyword>
<dbReference type="OrthoDB" id="9806903at2"/>
<evidence type="ECO:0000259" key="5">
    <source>
        <dbReference type="SMART" id="SM00382"/>
    </source>
</evidence>
<dbReference type="Gene3D" id="3.40.50.300">
    <property type="entry name" value="P-loop containing nucleotide triphosphate hydrolases"/>
    <property type="match status" value="1"/>
</dbReference>
<dbReference type="InterPro" id="IPR041569">
    <property type="entry name" value="AAA_lid_3"/>
</dbReference>
<dbReference type="GO" id="GO:0005524">
    <property type="term" value="F:ATP binding"/>
    <property type="evidence" value="ECO:0007669"/>
    <property type="project" value="UniProtKB-KW"/>
</dbReference>
<dbReference type="Gene3D" id="1.10.8.60">
    <property type="match status" value="1"/>
</dbReference>
<evidence type="ECO:0000313" key="7">
    <source>
        <dbReference type="Proteomes" id="UP000316095"/>
    </source>
</evidence>
<dbReference type="Pfam" id="PF17862">
    <property type="entry name" value="AAA_lid_3"/>
    <property type="match status" value="1"/>
</dbReference>
<organism evidence="6 7">
    <name type="scientific">Rubinisphaera italica</name>
    <dbReference type="NCBI Taxonomy" id="2527969"/>
    <lineage>
        <taxon>Bacteria</taxon>
        <taxon>Pseudomonadati</taxon>
        <taxon>Planctomycetota</taxon>
        <taxon>Planctomycetia</taxon>
        <taxon>Planctomycetales</taxon>
        <taxon>Planctomycetaceae</taxon>
        <taxon>Rubinisphaera</taxon>
    </lineage>
</organism>
<dbReference type="Proteomes" id="UP000316095">
    <property type="component" value="Unassembled WGS sequence"/>
</dbReference>
<dbReference type="Pfam" id="PF00004">
    <property type="entry name" value="AAA"/>
    <property type="match status" value="1"/>
</dbReference>
<accession>A0A5C5XBV6</accession>
<dbReference type="SUPFAM" id="SSF52540">
    <property type="entry name" value="P-loop containing nucleoside triphosphate hydrolases"/>
    <property type="match status" value="1"/>
</dbReference>
<evidence type="ECO:0000313" key="6">
    <source>
        <dbReference type="EMBL" id="TWT60244.1"/>
    </source>
</evidence>
<dbReference type="SMART" id="SM00382">
    <property type="entry name" value="AAA"/>
    <property type="match status" value="1"/>
</dbReference>
<comment type="caution">
    <text evidence="6">The sequence shown here is derived from an EMBL/GenBank/DDBJ whole genome shotgun (WGS) entry which is preliminary data.</text>
</comment>
<dbReference type="PANTHER" id="PTHR42960">
    <property type="entry name" value="YCF46 PROTEIN"/>
    <property type="match status" value="1"/>
</dbReference>
<dbReference type="InterPro" id="IPR003593">
    <property type="entry name" value="AAA+_ATPase"/>
</dbReference>
<dbReference type="PANTHER" id="PTHR42960:SF1">
    <property type="entry name" value="YCF46 PROTEIN"/>
    <property type="match status" value="1"/>
</dbReference>
<dbReference type="AlphaFoldDB" id="A0A5C5XBV6"/>
<name>A0A5C5XBV6_9PLAN</name>
<evidence type="ECO:0000256" key="3">
    <source>
        <dbReference type="ARBA" id="ARBA00038088"/>
    </source>
</evidence>
<dbReference type="GO" id="GO:0006508">
    <property type="term" value="P:proteolysis"/>
    <property type="evidence" value="ECO:0007669"/>
    <property type="project" value="UniProtKB-KW"/>
</dbReference>
<dbReference type="InterPro" id="IPR027417">
    <property type="entry name" value="P-loop_NTPase"/>
</dbReference>
<dbReference type="InterPro" id="IPR052381">
    <property type="entry name" value="AAA_domain_protein"/>
</dbReference>
<dbReference type="GO" id="GO:0016887">
    <property type="term" value="F:ATP hydrolysis activity"/>
    <property type="evidence" value="ECO:0007669"/>
    <property type="project" value="InterPro"/>
</dbReference>
<evidence type="ECO:0000256" key="1">
    <source>
        <dbReference type="ARBA" id="ARBA00022741"/>
    </source>
</evidence>
<dbReference type="EMBL" id="SJPG01000001">
    <property type="protein sequence ID" value="TWT60244.1"/>
    <property type="molecule type" value="Genomic_DNA"/>
</dbReference>
<dbReference type="RefSeq" id="WP_146502393.1">
    <property type="nucleotide sequence ID" value="NZ_SJPG01000001.1"/>
</dbReference>
<keyword evidence="6" id="KW-0378">Hydrolase</keyword>
<proteinExistence type="inferred from homology"/>
<keyword evidence="7" id="KW-1185">Reference proteome</keyword>
<dbReference type="InterPro" id="IPR003959">
    <property type="entry name" value="ATPase_AAA_core"/>
</dbReference>
<feature type="domain" description="AAA+ ATPase" evidence="5">
    <location>
        <begin position="271"/>
        <end position="407"/>
    </location>
</feature>
<comment type="similarity">
    <text evidence="3">Belongs to the AAA ATPase family. Highly divergent.</text>
</comment>
<keyword evidence="6" id="KW-0482">Metalloprotease</keyword>
<keyword evidence="2" id="KW-0067">ATP-binding</keyword>
<evidence type="ECO:0000256" key="4">
    <source>
        <dbReference type="ARBA" id="ARBA00040480"/>
    </source>
</evidence>
<dbReference type="GO" id="GO:0008237">
    <property type="term" value="F:metallopeptidase activity"/>
    <property type="evidence" value="ECO:0007669"/>
    <property type="project" value="UniProtKB-KW"/>
</dbReference>
<keyword evidence="1" id="KW-0547">Nucleotide-binding</keyword>